<reference evidence="3 4" key="1">
    <citation type="journal article" date="2020" name="Nature">
        <title>Isolation of an archaeon at the prokaryote-eukaryote interface.</title>
        <authorList>
            <person name="Imachi H."/>
            <person name="Nobu M.K."/>
            <person name="Nakahara N."/>
            <person name="Morono Y."/>
            <person name="Ogawara M."/>
            <person name="Takaki Y."/>
            <person name="Takano Y."/>
            <person name="Uematsu K."/>
            <person name="Ikuta T."/>
            <person name="Ito M."/>
            <person name="Matsui Y."/>
            <person name="Miyazaki M."/>
            <person name="Murata K."/>
            <person name="Saito Y."/>
            <person name="Sakai S."/>
            <person name="Song C."/>
            <person name="Tasumi E."/>
            <person name="Yamanaka Y."/>
            <person name="Yamaguchi T."/>
            <person name="Kamagata Y."/>
            <person name="Tamaki H."/>
            <person name="Takai K."/>
        </authorList>
    </citation>
    <scope>NUCLEOTIDE SEQUENCE [LARGE SCALE GENOMIC DNA]</scope>
    <source>
        <strain evidence="3 4">MK-D1</strain>
    </source>
</reference>
<evidence type="ECO:0000313" key="4">
    <source>
        <dbReference type="Proteomes" id="UP000321408"/>
    </source>
</evidence>
<dbReference type="GeneID" id="41330583"/>
<dbReference type="EMBL" id="CP042905">
    <property type="protein sequence ID" value="QEE16769.1"/>
    <property type="molecule type" value="Genomic_DNA"/>
</dbReference>
<organism evidence="3 4">
    <name type="scientific">Promethearchaeum syntrophicum</name>
    <dbReference type="NCBI Taxonomy" id="2594042"/>
    <lineage>
        <taxon>Archaea</taxon>
        <taxon>Promethearchaeati</taxon>
        <taxon>Promethearchaeota</taxon>
        <taxon>Promethearchaeia</taxon>
        <taxon>Promethearchaeales</taxon>
        <taxon>Promethearchaeaceae</taxon>
        <taxon>Promethearchaeum</taxon>
    </lineage>
</organism>
<dbReference type="OrthoDB" id="372318at2157"/>
<proteinExistence type="predicted"/>
<dbReference type="AlphaFoldDB" id="A0A5B9DBW5"/>
<sequence>MSYCFNCGENIEPGTEYCSHCGSRLENIEESSPQPEKYVEKPHYTPNDGISNNSAHSGRIRKRKLGKSIALLLIVTMVLSGGSLFAFANSYEIQAERSYTYESEEIPSELGFIFDVSSAEIVFQFNSTPIDDIVKIDANFNFTIHGFEESSLEEIYDIVWETSESSVLFGIYRDDWFHWTMWDQSVITVTLRTDIVYDLDIDTGSGSVLVNVPEGEDFKNLDIFTGSGCIDVNINGSSNIANDLHLNTGSGNIDLDINSGSSIANDLNLDTGSGRIHVDIENSSIDNSFVADTGSGSMEIILNDVDLSNSLILETGSGGMDIYIANSKLSNGIYSDTGSGGVDYRIINTTLGGNLDVQIGSGGFNLISVDLFLENDVFWNIDGGSGHINVELTQHDPLGGLITGNIDTGSGGVSIILDINSTIIPSNWECDVGSGDILFDLENPTGYIYTDESLTSQSFDGTLGFDLFIETGSGSITIYN</sequence>
<dbReference type="KEGG" id="psyt:DSAG12_02599"/>
<evidence type="ECO:0000256" key="1">
    <source>
        <dbReference type="SAM" id="MobiDB-lite"/>
    </source>
</evidence>
<keyword evidence="2" id="KW-0472">Membrane</keyword>
<keyword evidence="2" id="KW-1133">Transmembrane helix</keyword>
<dbReference type="RefSeq" id="WP_147663701.1">
    <property type="nucleotide sequence ID" value="NZ_CP042905.2"/>
</dbReference>
<evidence type="ECO:0000313" key="3">
    <source>
        <dbReference type="EMBL" id="QEE16769.1"/>
    </source>
</evidence>
<dbReference type="Proteomes" id="UP000321408">
    <property type="component" value="Chromosome"/>
</dbReference>
<keyword evidence="4" id="KW-1185">Reference proteome</keyword>
<accession>A0A5B9DBW5</accession>
<protein>
    <submittedName>
        <fullName evidence="3">DUF4097 family beta strand repeat-containing protein</fullName>
    </submittedName>
</protein>
<gene>
    <name evidence="3" type="ORF">DSAG12_02599</name>
</gene>
<name>A0A5B9DBW5_9ARCH</name>
<evidence type="ECO:0000256" key="2">
    <source>
        <dbReference type="SAM" id="Phobius"/>
    </source>
</evidence>
<keyword evidence="2" id="KW-0812">Transmembrane</keyword>
<reference evidence="3 4" key="2">
    <citation type="journal article" date="2024" name="Int. J. Syst. Evol. Microbiol.">
        <title>Promethearchaeum syntrophicum gen. nov., sp. nov., an anaerobic, obligately syntrophic archaeon, the first isolate of the lineage 'Asgard' archaea, and proposal of the new archaeal phylum Promethearchaeota phyl. nov. and kingdom Promethearchaeati regn. nov.</title>
        <authorList>
            <person name="Imachi H."/>
            <person name="Nobu M.K."/>
            <person name="Kato S."/>
            <person name="Takaki Y."/>
            <person name="Miyazaki M."/>
            <person name="Miyata M."/>
            <person name="Ogawara M."/>
            <person name="Saito Y."/>
            <person name="Sakai S."/>
            <person name="Tahara Y.O."/>
            <person name="Takano Y."/>
            <person name="Tasumi E."/>
            <person name="Uematsu K."/>
            <person name="Yoshimura T."/>
            <person name="Itoh T."/>
            <person name="Ohkuma M."/>
            <person name="Takai K."/>
        </authorList>
    </citation>
    <scope>NUCLEOTIDE SEQUENCE [LARGE SCALE GENOMIC DNA]</scope>
    <source>
        <strain evidence="3 4">MK-D1</strain>
    </source>
</reference>
<feature type="transmembrane region" description="Helical" evidence="2">
    <location>
        <begin position="69"/>
        <end position="88"/>
    </location>
</feature>
<feature type="region of interest" description="Disordered" evidence="1">
    <location>
        <begin position="29"/>
        <end position="59"/>
    </location>
</feature>